<gene>
    <name evidence="3" type="ORF">GCK72_017641</name>
</gene>
<dbReference type="AlphaFoldDB" id="A0A6A5G994"/>
<dbReference type="InterPro" id="IPR006150">
    <property type="entry name" value="Cys_repeat_1"/>
</dbReference>
<evidence type="ECO:0000256" key="1">
    <source>
        <dbReference type="SAM" id="MobiDB-lite"/>
    </source>
</evidence>
<feature type="compositionally biased region" description="Low complexity" evidence="1">
    <location>
        <begin position="569"/>
        <end position="578"/>
    </location>
</feature>
<feature type="chain" id="PRO_5025418731" evidence="2">
    <location>
        <begin position="21"/>
        <end position="669"/>
    </location>
</feature>
<feature type="signal peptide" evidence="2">
    <location>
        <begin position="1"/>
        <end position="20"/>
    </location>
</feature>
<dbReference type="Proteomes" id="UP000483820">
    <property type="component" value="Chromosome V"/>
</dbReference>
<keyword evidence="2" id="KW-0732">Signal</keyword>
<organism evidence="3 4">
    <name type="scientific">Caenorhabditis remanei</name>
    <name type="common">Caenorhabditis vulgaris</name>
    <dbReference type="NCBI Taxonomy" id="31234"/>
    <lineage>
        <taxon>Eukaryota</taxon>
        <taxon>Metazoa</taxon>
        <taxon>Ecdysozoa</taxon>
        <taxon>Nematoda</taxon>
        <taxon>Chromadorea</taxon>
        <taxon>Rhabditida</taxon>
        <taxon>Rhabditina</taxon>
        <taxon>Rhabditomorpha</taxon>
        <taxon>Rhabditoidea</taxon>
        <taxon>Rhabditidae</taxon>
        <taxon>Peloderinae</taxon>
        <taxon>Caenorhabditis</taxon>
    </lineage>
</organism>
<proteinExistence type="predicted"/>
<feature type="compositionally biased region" description="Low complexity" evidence="1">
    <location>
        <begin position="528"/>
        <end position="547"/>
    </location>
</feature>
<dbReference type="RefSeq" id="XP_053581095.1">
    <property type="nucleotide sequence ID" value="XM_053732182.1"/>
</dbReference>
<feature type="compositionally biased region" description="Low complexity" evidence="1">
    <location>
        <begin position="507"/>
        <end position="520"/>
    </location>
</feature>
<evidence type="ECO:0000313" key="4">
    <source>
        <dbReference type="Proteomes" id="UP000483820"/>
    </source>
</evidence>
<feature type="region of interest" description="Disordered" evidence="1">
    <location>
        <begin position="263"/>
        <end position="354"/>
    </location>
</feature>
<sequence>MQRIFLCWLAIATIAHSVAAKRFMKMFADAGIGIHCPSGNKVYIHPISGDLQLCKQQLGVYNETSCPGGTACERFPILIPGFQDYCCWSESNPESESSSELEIVPPMSKRKPGVTVEPIDEEENEKIFPIDEEEEDLKIEEKKSVRKKVDEEDEDDEEDIDWEFETTTVRPRKTKSRKVTVMTTTEPPMLVTTTIKTAPASRRPQCNDPEKTVLIDYGNRLRDCYFTQCLRGFKCEFNREIRRFICCGSEIDVPPAGLPRIPEPSPVLKKRPFRPNRPFGRLNDGEDEEGDVDGEGRGPRNPIVPFIQTSSFQGPIGPPKVEPMIENNNIDSTAIPSPNKKNKYDEDDDYEDGNGNGCGGNGCTYGRGRGGNSNQNSGGGCEMNCRRNGGGNSDGCGSSCRRGNGNGNNRGNGNSQECGNGGCPWNGNNNNNNGNRPRRPRPDTDYEENENGCEADLSGMNGNNNNNNNGPVPPIPEPRPLCKGLKFKKTGNGGGNGNSSGNGNGNGNNRNSGPPPRNNGKGNGNSSGNGRPMRPPQSSGSGSSRRNGPPPSPPRNGGNQNRGSGGSRKSGNNNNFNGNGDGGYGGYGGNGNGNDDCDSENRCGGQGGFGNENQRFSSRKPSNCPEGAEYLDGFNAPKCLPPGIDSCPMSHKKCRYSTRFGHHVCCNSQ</sequence>
<dbReference type="SMART" id="SM00289">
    <property type="entry name" value="WR1"/>
    <property type="match status" value="3"/>
</dbReference>
<reference evidence="3 4" key="1">
    <citation type="submission" date="2019-12" db="EMBL/GenBank/DDBJ databases">
        <title>Chromosome-level assembly of the Caenorhabditis remanei genome.</title>
        <authorList>
            <person name="Teterina A.A."/>
            <person name="Willis J.H."/>
            <person name="Phillips P.C."/>
        </authorList>
    </citation>
    <scope>NUCLEOTIDE SEQUENCE [LARGE SCALE GENOMIC DNA]</scope>
    <source>
        <strain evidence="3 4">PX506</strain>
        <tissue evidence="3">Whole organism</tissue>
    </source>
</reference>
<feature type="compositionally biased region" description="Low complexity" evidence="1">
    <location>
        <begin position="461"/>
        <end position="470"/>
    </location>
</feature>
<feature type="compositionally biased region" description="Gly residues" evidence="1">
    <location>
        <begin position="491"/>
        <end position="506"/>
    </location>
</feature>
<feature type="region of interest" description="Disordered" evidence="1">
    <location>
        <begin position="418"/>
        <end position="580"/>
    </location>
</feature>
<dbReference type="KEGG" id="crq:GCK72_017641"/>
<evidence type="ECO:0000256" key="2">
    <source>
        <dbReference type="SAM" id="SignalP"/>
    </source>
</evidence>
<feature type="compositionally biased region" description="Low complexity" evidence="1">
    <location>
        <begin position="425"/>
        <end position="435"/>
    </location>
</feature>
<dbReference type="EMBL" id="WUAV01000005">
    <property type="protein sequence ID" value="KAF1751089.1"/>
    <property type="molecule type" value="Genomic_DNA"/>
</dbReference>
<dbReference type="GeneID" id="9824597"/>
<feature type="compositionally biased region" description="Polar residues" evidence="1">
    <location>
        <begin position="326"/>
        <end position="336"/>
    </location>
</feature>
<evidence type="ECO:0000313" key="3">
    <source>
        <dbReference type="EMBL" id="KAF1751089.1"/>
    </source>
</evidence>
<dbReference type="CTD" id="9824597"/>
<name>A0A6A5G994_CAERE</name>
<protein>
    <submittedName>
        <fullName evidence="3">Uncharacterized protein</fullName>
    </submittedName>
</protein>
<comment type="caution">
    <text evidence="3">The sequence shown here is derived from an EMBL/GenBank/DDBJ whole genome shotgun (WGS) entry which is preliminary data.</text>
</comment>
<accession>A0A6A5G994</accession>